<dbReference type="AlphaFoldDB" id="A0AAV0D967"/>
<reference evidence="7" key="1">
    <citation type="submission" date="2022-07" db="EMBL/GenBank/DDBJ databases">
        <authorList>
            <person name="Macas J."/>
            <person name="Novak P."/>
            <person name="Neumann P."/>
        </authorList>
    </citation>
    <scope>NUCLEOTIDE SEQUENCE</scope>
</reference>
<keyword evidence="1" id="KW-0479">Metal-binding</keyword>
<dbReference type="Proteomes" id="UP001152523">
    <property type="component" value="Unassembled WGS sequence"/>
</dbReference>
<evidence type="ECO:0000256" key="2">
    <source>
        <dbReference type="ARBA" id="ARBA00022771"/>
    </source>
</evidence>
<evidence type="ECO:0000256" key="5">
    <source>
        <dbReference type="SAM" id="MobiDB-lite"/>
    </source>
</evidence>
<dbReference type="Pfam" id="PF10551">
    <property type="entry name" value="MULE"/>
    <property type="match status" value="1"/>
</dbReference>
<feature type="region of interest" description="Disordered" evidence="5">
    <location>
        <begin position="727"/>
        <end position="752"/>
    </location>
</feature>
<dbReference type="InterPro" id="IPR006564">
    <property type="entry name" value="Znf_PMZ"/>
</dbReference>
<dbReference type="InterPro" id="IPR007527">
    <property type="entry name" value="Znf_SWIM"/>
</dbReference>
<dbReference type="InterPro" id="IPR018289">
    <property type="entry name" value="MULE_transposase_dom"/>
</dbReference>
<keyword evidence="2 4" id="KW-0863">Zinc-finger</keyword>
<protein>
    <recommendedName>
        <fullName evidence="6">SWIM-type domain-containing protein</fullName>
    </recommendedName>
</protein>
<keyword evidence="3" id="KW-0862">Zinc</keyword>
<dbReference type="EMBL" id="CAMAPF010000079">
    <property type="protein sequence ID" value="CAH9094172.1"/>
    <property type="molecule type" value="Genomic_DNA"/>
</dbReference>
<dbReference type="PANTHER" id="PTHR31973:SF187">
    <property type="entry name" value="MUTATOR TRANSPOSASE MUDRA PROTEIN"/>
    <property type="match status" value="1"/>
</dbReference>
<evidence type="ECO:0000313" key="8">
    <source>
        <dbReference type="Proteomes" id="UP001152523"/>
    </source>
</evidence>
<name>A0AAV0D967_9ASTE</name>
<evidence type="ECO:0000256" key="3">
    <source>
        <dbReference type="ARBA" id="ARBA00022833"/>
    </source>
</evidence>
<evidence type="ECO:0000256" key="4">
    <source>
        <dbReference type="PROSITE-ProRule" id="PRU00325"/>
    </source>
</evidence>
<gene>
    <name evidence="7" type="ORF">CEPIT_LOCUS12799</name>
</gene>
<dbReference type="SMART" id="SM00575">
    <property type="entry name" value="ZnF_PMZ"/>
    <property type="match status" value="1"/>
</dbReference>
<evidence type="ECO:0000313" key="7">
    <source>
        <dbReference type="EMBL" id="CAH9094172.1"/>
    </source>
</evidence>
<evidence type="ECO:0000259" key="6">
    <source>
        <dbReference type="PROSITE" id="PS50966"/>
    </source>
</evidence>
<sequence>MNSVTVNHPEMWILIRYDGQWVTNTIFSSLHVGAITIPVDCTFASLRSFVYSAMGEDYAGKKILMSYVFASCPPPVVVSDDNTLEFFLQLKSIQKDPMTMPLCIEILPSTPPSPSNEEHSISEEIQSPSVGHHNARQPVLEDINIVEHGGWFNNEGIEGSEFMPLDSDLDQVGNLCNDDIINSEEFIDNVNQNRSIISHHEPTRIALHAIYGSKKELDFHLKMYAITNFFQYKTKTSFPKVLHVVCVDHPNCKWAVRGVCIDGVSLFQVKRFDSEHTCSIDVRQRNSRQATSRIIAELIKHEYGDPSNKPYPPKSVMLDMQTKYGIYMSYKKAWIAKELAMEMAMGSEKQSYARLPSMCHVLDESNPGSIVSYSCKENGEFKNFFMCLSAWREGWIHCIPVIIVDGSFLKSYYKGTLLTACTQDANKQIFPLAFGICSGENTENWSWFFTMLKHSLTHRDDLYIVSDRHEGIISSVRSVFPHAEHGYCVYHILANLKTRFRGSQKNVSWKFLQAARVGSVYECEEYLHMLDSEDERIRMYLERMGHDKWSRAYASRNRYSVMMSNNAESLNAVNVTAREYPICKLIEFILARMQKWFCERRESSSSNTCRLSTHFESELTVLQAMAAVMTVKPSCAFEFEVFDKRSRSYVVNLKERTCTCREFQLDGFLCVHSVAAIRSRQGLSCYDYISEYYTAHHWAQAYLGIIHPIGSPDGWMVPSHVSQVTCKPPSCESRPPGRPKKRRIPSTGEHVRRQTCTRCHMVGHNRKTCRNPIPLHMH</sequence>
<proteinExistence type="predicted"/>
<keyword evidence="8" id="KW-1185">Reference proteome</keyword>
<organism evidence="7 8">
    <name type="scientific">Cuscuta epithymum</name>
    <dbReference type="NCBI Taxonomy" id="186058"/>
    <lineage>
        <taxon>Eukaryota</taxon>
        <taxon>Viridiplantae</taxon>
        <taxon>Streptophyta</taxon>
        <taxon>Embryophyta</taxon>
        <taxon>Tracheophyta</taxon>
        <taxon>Spermatophyta</taxon>
        <taxon>Magnoliopsida</taxon>
        <taxon>eudicotyledons</taxon>
        <taxon>Gunneridae</taxon>
        <taxon>Pentapetalae</taxon>
        <taxon>asterids</taxon>
        <taxon>lamiids</taxon>
        <taxon>Solanales</taxon>
        <taxon>Convolvulaceae</taxon>
        <taxon>Cuscuteae</taxon>
        <taxon>Cuscuta</taxon>
        <taxon>Cuscuta subgen. Cuscuta</taxon>
    </lineage>
</organism>
<dbReference type="PANTHER" id="PTHR31973">
    <property type="entry name" value="POLYPROTEIN, PUTATIVE-RELATED"/>
    <property type="match status" value="1"/>
</dbReference>
<feature type="domain" description="SWIM-type" evidence="6">
    <location>
        <begin position="649"/>
        <end position="681"/>
    </location>
</feature>
<dbReference type="GO" id="GO:0008270">
    <property type="term" value="F:zinc ion binding"/>
    <property type="evidence" value="ECO:0007669"/>
    <property type="project" value="UniProtKB-KW"/>
</dbReference>
<accession>A0AAV0D967</accession>
<dbReference type="PROSITE" id="PS50966">
    <property type="entry name" value="ZF_SWIM"/>
    <property type="match status" value="1"/>
</dbReference>
<comment type="caution">
    <text evidence="7">The sequence shown here is derived from an EMBL/GenBank/DDBJ whole genome shotgun (WGS) entry which is preliminary data.</text>
</comment>
<evidence type="ECO:0000256" key="1">
    <source>
        <dbReference type="ARBA" id="ARBA00022723"/>
    </source>
</evidence>
<dbReference type="Pfam" id="PF04434">
    <property type="entry name" value="SWIM"/>
    <property type="match status" value="1"/>
</dbReference>